<evidence type="ECO:0000313" key="2">
    <source>
        <dbReference type="Proteomes" id="UP000316887"/>
    </source>
</evidence>
<sequence>MDFGSITVVYSIRPSRYDVCDQPLFCSADGFLLPRSRRPEIGTKRVASITKRWRIPGRIKDGFFEVWTLKSIPAKCLFQCHSQKETGFAIIPKPRWYHGYLGSCYTENYAKISLLLYSKSKNSCNSAKNLNDERSQKIKTGFLEPSQLVIKNIF</sequence>
<evidence type="ECO:0000313" key="1">
    <source>
        <dbReference type="EMBL" id="TQL15021.1"/>
    </source>
</evidence>
<comment type="caution">
    <text evidence="1">The sequence shown here is derived from an EMBL/GenBank/DDBJ whole genome shotgun (WGS) entry which is preliminary data.</text>
</comment>
<dbReference type="EMBL" id="VFOF01000002">
    <property type="protein sequence ID" value="TQL15021.1"/>
    <property type="molecule type" value="Genomic_DNA"/>
</dbReference>
<organism evidence="1 2">
    <name type="scientific">Zymomonas mobilis</name>
    <dbReference type="NCBI Taxonomy" id="542"/>
    <lineage>
        <taxon>Bacteria</taxon>
        <taxon>Pseudomonadati</taxon>
        <taxon>Pseudomonadota</taxon>
        <taxon>Alphaproteobacteria</taxon>
        <taxon>Sphingomonadales</taxon>
        <taxon>Zymomonadaceae</taxon>
        <taxon>Zymomonas</taxon>
    </lineage>
</organism>
<name>A0A542VUM5_ZYMMB</name>
<accession>A0A542VUM5</accession>
<gene>
    <name evidence="1" type="ORF">FBY58_1768</name>
</gene>
<reference evidence="1 2" key="1">
    <citation type="submission" date="2019-06" db="EMBL/GenBank/DDBJ databases">
        <title>Genome sequencing of Zymomonas mobilis strains for genetic engineering and biofuel applications.</title>
        <authorList>
            <person name="Teravest M."/>
        </authorList>
    </citation>
    <scope>NUCLEOTIDE SEQUENCE [LARGE SCALE GENOMIC DNA]</scope>
    <source>
        <strain evidence="1 2">AN0101</strain>
    </source>
</reference>
<dbReference type="Proteomes" id="UP000316887">
    <property type="component" value="Unassembled WGS sequence"/>
</dbReference>
<protein>
    <submittedName>
        <fullName evidence="1">Uncharacterized protein</fullName>
    </submittedName>
</protein>
<dbReference type="AlphaFoldDB" id="A0A542VUM5"/>
<proteinExistence type="predicted"/>